<dbReference type="SUPFAM" id="SSF56112">
    <property type="entry name" value="Protein kinase-like (PK-like)"/>
    <property type="match status" value="1"/>
</dbReference>
<reference evidence="2" key="1">
    <citation type="submission" date="2014-05" db="EMBL/GenBank/DDBJ databases">
        <title>The genome and life-stage specific transcriptomes of Globodera pallida elucidate key aspects of plant parasitism by a cyst nematode.</title>
        <authorList>
            <person name="Cotton J.A."/>
            <person name="Lilley C.J."/>
            <person name="Jones L.M."/>
            <person name="Kikuchi T."/>
            <person name="Reid A.J."/>
            <person name="Thorpe P."/>
            <person name="Tsai I.J."/>
            <person name="Beasley H."/>
            <person name="Blok V."/>
            <person name="Cock P.J.A."/>
            <person name="Van den Akker S.E."/>
            <person name="Holroyd N."/>
            <person name="Hunt M."/>
            <person name="Mantelin S."/>
            <person name="Naghra H."/>
            <person name="Pain A."/>
            <person name="Palomares-Rius J.E."/>
            <person name="Zarowiecki M."/>
            <person name="Berriman M."/>
            <person name="Jones J.T."/>
            <person name="Urwin P.E."/>
        </authorList>
    </citation>
    <scope>NUCLEOTIDE SEQUENCE [LARGE SCALE GENOMIC DNA]</scope>
    <source>
        <strain evidence="2">Lindley</strain>
    </source>
</reference>
<dbReference type="Gene3D" id="3.30.200.20">
    <property type="entry name" value="Phosphorylase Kinase, domain 1"/>
    <property type="match status" value="1"/>
</dbReference>
<dbReference type="PANTHER" id="PTHR24347">
    <property type="entry name" value="SERINE/THREONINE-PROTEIN KINASE"/>
    <property type="match status" value="1"/>
</dbReference>
<dbReference type="InterPro" id="IPR008271">
    <property type="entry name" value="Ser/Thr_kinase_AS"/>
</dbReference>
<feature type="domain" description="Protein kinase" evidence="1">
    <location>
        <begin position="61"/>
        <end position="327"/>
    </location>
</feature>
<name>A0A183CKT5_GLOPA</name>
<reference evidence="3" key="2">
    <citation type="submission" date="2016-06" db="UniProtKB">
        <authorList>
            <consortium name="WormBaseParasite"/>
        </authorList>
    </citation>
    <scope>IDENTIFICATION</scope>
</reference>
<dbReference type="Pfam" id="PF00069">
    <property type="entry name" value="Pkinase"/>
    <property type="match status" value="1"/>
</dbReference>
<organism evidence="2 3">
    <name type="scientific">Globodera pallida</name>
    <name type="common">Potato cyst nematode worm</name>
    <name type="synonym">Heterodera pallida</name>
    <dbReference type="NCBI Taxonomy" id="36090"/>
    <lineage>
        <taxon>Eukaryota</taxon>
        <taxon>Metazoa</taxon>
        <taxon>Ecdysozoa</taxon>
        <taxon>Nematoda</taxon>
        <taxon>Chromadorea</taxon>
        <taxon>Rhabditida</taxon>
        <taxon>Tylenchina</taxon>
        <taxon>Tylenchomorpha</taxon>
        <taxon>Tylenchoidea</taxon>
        <taxon>Heteroderidae</taxon>
        <taxon>Heteroderinae</taxon>
        <taxon>Globodera</taxon>
    </lineage>
</organism>
<sequence>MLQCLNKIFTLDPTNESIKTLFGTYIEKYNVASGDRVPDRLDLEEAIRVAAQQSSGFYTVYEPKEVIGRGLASVVRRCVEKESKKQYAVKIVDLSTERQSEREAKRLGEETLSEVRLLKLLSGHPSIICLHEFFTTPTFLFAIFELARCELFEALNKSVTFSEKRTRLVMRQLFDGVRYLHSKKIIHRDLKLENILCIDDKRVVVSDFGFAKQLEPDQKLRDLFGTPGYLAPETLRCQMYEDAEGYGLEVDEWALGVIMYTLLAGYAPFYHRQQLRMMRLVQEGRYQFDKEQWESVSEEAKDLIRRLLMVNPAVRIPSRECLSHPWMTAGMGVPTSPARMVETPSLRRSLPQLRRLFRVVQHSICFMVRLRNFKQLKLKFDRGRDRTGAGKFDTRPKAHPSPFTDIGSTVAFITPGTCSLLINPVQNMSKVAGQTAVEATKMQG</sequence>
<evidence type="ECO:0000313" key="2">
    <source>
        <dbReference type="Proteomes" id="UP000050741"/>
    </source>
</evidence>
<keyword evidence="2" id="KW-1185">Reference proteome</keyword>
<dbReference type="AlphaFoldDB" id="A0A183CKT5"/>
<accession>A0A183CKT5</accession>
<dbReference type="InterPro" id="IPR011009">
    <property type="entry name" value="Kinase-like_dom_sf"/>
</dbReference>
<dbReference type="PROSITE" id="PS50011">
    <property type="entry name" value="PROTEIN_KINASE_DOM"/>
    <property type="match status" value="1"/>
</dbReference>
<dbReference type="FunFam" id="3.30.200.20:FF:000138">
    <property type="entry name" value="Phosphorylase b kinase gamma catalytic chain, liver/testis"/>
    <property type="match status" value="1"/>
</dbReference>
<dbReference type="PROSITE" id="PS00108">
    <property type="entry name" value="PROTEIN_KINASE_ST"/>
    <property type="match status" value="1"/>
</dbReference>
<dbReference type="GO" id="GO:0005524">
    <property type="term" value="F:ATP binding"/>
    <property type="evidence" value="ECO:0007669"/>
    <property type="project" value="InterPro"/>
</dbReference>
<dbReference type="InterPro" id="IPR000719">
    <property type="entry name" value="Prot_kinase_dom"/>
</dbReference>
<dbReference type="WBParaSite" id="GPLIN_001349100">
    <property type="protein sequence ID" value="GPLIN_001349100"/>
    <property type="gene ID" value="GPLIN_001349100"/>
</dbReference>
<evidence type="ECO:0000313" key="3">
    <source>
        <dbReference type="WBParaSite" id="GPLIN_001349100"/>
    </source>
</evidence>
<protein>
    <submittedName>
        <fullName evidence="3">Protein kinase domain-containing protein</fullName>
    </submittedName>
</protein>
<dbReference type="Gene3D" id="1.10.510.10">
    <property type="entry name" value="Transferase(Phosphotransferase) domain 1"/>
    <property type="match status" value="1"/>
</dbReference>
<evidence type="ECO:0000259" key="1">
    <source>
        <dbReference type="PROSITE" id="PS50011"/>
    </source>
</evidence>
<dbReference type="SMART" id="SM00220">
    <property type="entry name" value="S_TKc"/>
    <property type="match status" value="1"/>
</dbReference>
<dbReference type="GO" id="GO:0004672">
    <property type="term" value="F:protein kinase activity"/>
    <property type="evidence" value="ECO:0007669"/>
    <property type="project" value="InterPro"/>
</dbReference>
<dbReference type="Proteomes" id="UP000050741">
    <property type="component" value="Unassembled WGS sequence"/>
</dbReference>
<proteinExistence type="predicted"/>